<dbReference type="PANTHER" id="PTHR30576:SF10">
    <property type="entry name" value="SLL5057 PROTEIN"/>
    <property type="match status" value="1"/>
</dbReference>
<feature type="transmembrane region" description="Helical" evidence="8">
    <location>
        <begin position="337"/>
        <end position="358"/>
    </location>
</feature>
<feature type="transmembrane region" description="Helical" evidence="8">
    <location>
        <begin position="61"/>
        <end position="78"/>
    </location>
</feature>
<feature type="region of interest" description="Disordered" evidence="7">
    <location>
        <begin position="1"/>
        <end position="33"/>
    </location>
</feature>
<evidence type="ECO:0000256" key="3">
    <source>
        <dbReference type="ARBA" id="ARBA00022679"/>
    </source>
</evidence>
<accession>A0ABT3CCI7</accession>
<keyword evidence="11" id="KW-1185">Reference proteome</keyword>
<evidence type="ECO:0000256" key="1">
    <source>
        <dbReference type="ARBA" id="ARBA00004141"/>
    </source>
</evidence>
<comment type="similarity">
    <text evidence="2">Belongs to the bacterial sugar transferase family.</text>
</comment>
<keyword evidence="6 8" id="KW-0472">Membrane</keyword>
<comment type="subcellular location">
    <subcellularLocation>
        <location evidence="1">Membrane</location>
        <topology evidence="1">Multi-pass membrane protein</topology>
    </subcellularLocation>
</comment>
<dbReference type="InterPro" id="IPR017475">
    <property type="entry name" value="EPS_sugar_tfrase"/>
</dbReference>
<dbReference type="RefSeq" id="WP_264068087.1">
    <property type="nucleotide sequence ID" value="NZ_JACKTY010000029.1"/>
</dbReference>
<dbReference type="Proteomes" id="UP001526201">
    <property type="component" value="Unassembled WGS sequence"/>
</dbReference>
<name>A0ABT3CCI7_9MYCO</name>
<dbReference type="EMBL" id="JACKTY010000029">
    <property type="protein sequence ID" value="MCV7227162.1"/>
    <property type="molecule type" value="Genomic_DNA"/>
</dbReference>
<keyword evidence="3 10" id="KW-0808">Transferase</keyword>
<dbReference type="GO" id="GO:0016740">
    <property type="term" value="F:transferase activity"/>
    <property type="evidence" value="ECO:0007669"/>
    <property type="project" value="UniProtKB-KW"/>
</dbReference>
<feature type="transmembrane region" description="Helical" evidence="8">
    <location>
        <begin position="136"/>
        <end position="153"/>
    </location>
</feature>
<gene>
    <name evidence="10" type="ORF">H7J73_14090</name>
</gene>
<keyword evidence="4 8" id="KW-0812">Transmembrane</keyword>
<evidence type="ECO:0000313" key="11">
    <source>
        <dbReference type="Proteomes" id="UP001526201"/>
    </source>
</evidence>
<protein>
    <submittedName>
        <fullName evidence="10">Sugar transferase</fullName>
    </submittedName>
</protein>
<dbReference type="Gene3D" id="3.40.50.720">
    <property type="entry name" value="NAD(P)-binding Rossmann-like Domain"/>
    <property type="match status" value="1"/>
</dbReference>
<keyword evidence="5 8" id="KW-1133">Transmembrane helix</keyword>
<dbReference type="InterPro" id="IPR003362">
    <property type="entry name" value="Bact_transf"/>
</dbReference>
<comment type="caution">
    <text evidence="10">The sequence shown here is derived from an EMBL/GenBank/DDBJ whole genome shotgun (WGS) entry which is preliminary data.</text>
</comment>
<dbReference type="PANTHER" id="PTHR30576">
    <property type="entry name" value="COLANIC BIOSYNTHESIS UDP-GLUCOSE LIPID CARRIER TRANSFERASE"/>
    <property type="match status" value="1"/>
</dbReference>
<evidence type="ECO:0000256" key="2">
    <source>
        <dbReference type="ARBA" id="ARBA00006464"/>
    </source>
</evidence>
<organism evidence="10 11">
    <name type="scientific">Mycolicibacterium komossense</name>
    <dbReference type="NCBI Taxonomy" id="1779"/>
    <lineage>
        <taxon>Bacteria</taxon>
        <taxon>Bacillati</taxon>
        <taxon>Actinomycetota</taxon>
        <taxon>Actinomycetes</taxon>
        <taxon>Mycobacteriales</taxon>
        <taxon>Mycobacteriaceae</taxon>
        <taxon>Mycolicibacterium</taxon>
    </lineage>
</organism>
<evidence type="ECO:0000256" key="6">
    <source>
        <dbReference type="ARBA" id="ARBA00023136"/>
    </source>
</evidence>
<evidence type="ECO:0000256" key="7">
    <source>
        <dbReference type="SAM" id="MobiDB-lite"/>
    </source>
</evidence>
<feature type="transmembrane region" description="Helical" evidence="8">
    <location>
        <begin position="98"/>
        <end position="115"/>
    </location>
</feature>
<evidence type="ECO:0000256" key="8">
    <source>
        <dbReference type="SAM" id="Phobius"/>
    </source>
</evidence>
<evidence type="ECO:0000256" key="5">
    <source>
        <dbReference type="ARBA" id="ARBA00022989"/>
    </source>
</evidence>
<dbReference type="NCBIfam" id="TIGR03025">
    <property type="entry name" value="EPS_sugtrans"/>
    <property type="match status" value="1"/>
</dbReference>
<evidence type="ECO:0000313" key="10">
    <source>
        <dbReference type="EMBL" id="MCV7227162.1"/>
    </source>
</evidence>
<proteinExistence type="inferred from homology"/>
<dbReference type="Pfam" id="PF02397">
    <property type="entry name" value="Bac_transf"/>
    <property type="match status" value="1"/>
</dbReference>
<feature type="domain" description="Bacterial sugar transferase" evidence="9">
    <location>
        <begin position="332"/>
        <end position="519"/>
    </location>
</feature>
<feature type="transmembrane region" description="Helical" evidence="8">
    <location>
        <begin position="159"/>
        <end position="178"/>
    </location>
</feature>
<evidence type="ECO:0000256" key="4">
    <source>
        <dbReference type="ARBA" id="ARBA00022692"/>
    </source>
</evidence>
<evidence type="ECO:0000259" key="9">
    <source>
        <dbReference type="Pfam" id="PF02397"/>
    </source>
</evidence>
<sequence length="525" mass="56565">MGPDVVGPVRGPSNSFPLGSGRSDDHATAEFGPTPVSQLLDDATARTSEGRRWQRSYRRQVLAVDSIVVIAAVVLAQIGRFDLFGTESSGYVSWERATALSVGLALTWLVALGVLQSRDISLVGIGSEEYRRVVSATAWVFGLAAVTSLILQTQLSRGYLMIALPIGLVGLLAGRHAIRRNLAKKRLRGEFVTRVLILGKPEQAAVLCTSLDRSKEVGYSVAGVCIPDYDGAVGQQLITSSGALPILGDENSVEVALRLTGADALAVTAVEQLGHEKMRKLAWRLDSLGVDIIVVPGMTDIAGPRLKLRPIDNLPLFHIARPNHGGPSMYGKRAFDLIFGTAALAVLLPAMVITALAIKCDDGGPVFFRQDRVGQHGKLFRILKFRSMSVDAEIRKGAEQSKGGNAGVFFKSASDSRVTRVGRLIRATSVDELPQLFNVLGGSMSIVGPRPLVPGEGESVEDFVARRALVKPGITGLWQVSGRSDVSEEERIRLDHSYVDNWSCVQDLVIVWRTARAVLNRDGAY</sequence>
<reference evidence="10 11" key="1">
    <citation type="journal article" date="2022" name="BMC Genomics">
        <title>Comparative genome analysis of mycobacteria focusing on tRNA and non-coding RNA.</title>
        <authorList>
            <person name="Behra P.R.K."/>
            <person name="Pettersson B.M.F."/>
            <person name="Ramesh M."/>
            <person name="Das S."/>
            <person name="Dasgupta S."/>
            <person name="Kirsebom L.A."/>
        </authorList>
    </citation>
    <scope>NUCLEOTIDE SEQUENCE [LARGE SCALE GENOMIC DNA]</scope>
    <source>
        <strain evidence="10 11">DSM 44078</strain>
    </source>
</reference>
<dbReference type="Pfam" id="PF13727">
    <property type="entry name" value="CoA_binding_3"/>
    <property type="match status" value="1"/>
</dbReference>